<dbReference type="InterPro" id="IPR000836">
    <property type="entry name" value="PRTase_dom"/>
</dbReference>
<evidence type="ECO:0000259" key="1">
    <source>
        <dbReference type="Pfam" id="PF12500"/>
    </source>
</evidence>
<sequence length="455" mass="47743">MDVKDLVGLALRRNPKRAHLLVSRVLAKHVPTVPSLAIAAGLLLGAMVAERLAGLLEHSPELRSAAEAFAASLRSADGPLHEKPALLELRKTLTALATSHPGVVTIGYAETATGLGRLVAESIGSYYIHSTRHSALGSRPVAAFEEGHSHATSHRLLPAEDPWLRRGGTVVLVDDELSTGSTIINTIRELHRLMPQREYIVAALVDLRAAGDRERFDELSGSLGATISVVALSSGRINLGPDILPRCEEFIAALPAAPPSPAAELGSITFLAMGTEEVAPISSDRFGNNHAVRVHESLGSAAAIAARVRAAFAGRSPEEVLVLGTEEFISLPLAVAHALDTDFPVRFSTTTRSPIVALDRPDYAIASSVGFTSHDATEDGPGPRFAYNLSRAGFRFGTIIVMPEPGTDPAVLSGTGSITEALSAICGDVVVVLLPAASPAAAADNFRQGPHAPHQ</sequence>
<comment type="caution">
    <text evidence="3">The sequence shown here is derived from an EMBL/GenBank/DDBJ whole genome shotgun (WGS) entry which is preliminary data.</text>
</comment>
<keyword evidence="3" id="KW-0808">Transferase</keyword>
<feature type="domain" description="TRSP" evidence="1">
    <location>
        <begin position="285"/>
        <end position="411"/>
    </location>
</feature>
<accession>A0A931CQV3</accession>
<feature type="domain" description="Orotate phosphoribosyltransferase-like" evidence="2">
    <location>
        <begin position="6"/>
        <end position="235"/>
    </location>
</feature>
<dbReference type="Pfam" id="PF15609">
    <property type="entry name" value="PRTase_2"/>
    <property type="match status" value="1"/>
</dbReference>
<dbReference type="Gene3D" id="3.40.50.2020">
    <property type="match status" value="1"/>
</dbReference>
<name>A0A931CQV3_9MICC</name>
<gene>
    <name evidence="3" type="ORF">IV500_10525</name>
</gene>
<dbReference type="CDD" id="cd06223">
    <property type="entry name" value="PRTases_typeI"/>
    <property type="match status" value="1"/>
</dbReference>
<dbReference type="InterPro" id="IPR011214">
    <property type="entry name" value="UCP020967"/>
</dbReference>
<dbReference type="PIRSF" id="PIRSF020967">
    <property type="entry name" value="UCP020967"/>
    <property type="match status" value="1"/>
</dbReference>
<evidence type="ECO:0000259" key="2">
    <source>
        <dbReference type="Pfam" id="PF15609"/>
    </source>
</evidence>
<proteinExistence type="predicted"/>
<evidence type="ECO:0000313" key="3">
    <source>
        <dbReference type="EMBL" id="MBG0739819.1"/>
    </source>
</evidence>
<dbReference type="Pfam" id="PF12500">
    <property type="entry name" value="TRSP"/>
    <property type="match status" value="1"/>
</dbReference>
<dbReference type="GO" id="GO:0016757">
    <property type="term" value="F:glycosyltransferase activity"/>
    <property type="evidence" value="ECO:0007669"/>
    <property type="project" value="UniProtKB-KW"/>
</dbReference>
<dbReference type="InterPro" id="IPR022537">
    <property type="entry name" value="TRSP_dom"/>
</dbReference>
<evidence type="ECO:0000313" key="4">
    <source>
        <dbReference type="Proteomes" id="UP000655366"/>
    </source>
</evidence>
<keyword evidence="4" id="KW-1185">Reference proteome</keyword>
<dbReference type="SUPFAM" id="SSF53271">
    <property type="entry name" value="PRTase-like"/>
    <property type="match status" value="1"/>
</dbReference>
<dbReference type="EMBL" id="JADNYM010000012">
    <property type="protein sequence ID" value="MBG0739819.1"/>
    <property type="molecule type" value="Genomic_DNA"/>
</dbReference>
<organism evidence="3 4">
    <name type="scientific">Arthrobacter terrae</name>
    <dbReference type="NCBI Taxonomy" id="2935737"/>
    <lineage>
        <taxon>Bacteria</taxon>
        <taxon>Bacillati</taxon>
        <taxon>Actinomycetota</taxon>
        <taxon>Actinomycetes</taxon>
        <taxon>Micrococcales</taxon>
        <taxon>Micrococcaceae</taxon>
        <taxon>Arthrobacter</taxon>
    </lineage>
</organism>
<dbReference type="InterPro" id="IPR029057">
    <property type="entry name" value="PRTase-like"/>
</dbReference>
<reference evidence="3 4" key="1">
    <citation type="submission" date="2020-11" db="EMBL/GenBank/DDBJ databases">
        <title>Arthrobacter antarcticus sp. nov., isolated from Antarctic Soil.</title>
        <authorList>
            <person name="Li J."/>
        </authorList>
    </citation>
    <scope>NUCLEOTIDE SEQUENCE [LARGE SCALE GENOMIC DNA]</scope>
    <source>
        <strain evidence="3 4">Z1-20</strain>
    </source>
</reference>
<dbReference type="Proteomes" id="UP000655366">
    <property type="component" value="Unassembled WGS sequence"/>
</dbReference>
<dbReference type="InterPro" id="IPR041688">
    <property type="entry name" value="PRTase_2"/>
</dbReference>
<keyword evidence="3" id="KW-0328">Glycosyltransferase</keyword>
<dbReference type="AlphaFoldDB" id="A0A931CQV3"/>
<protein>
    <submittedName>
        <fullName evidence="3">Phosphoribosyltransferase domain-containing protein</fullName>
    </submittedName>
</protein>